<evidence type="ECO:0008006" key="3">
    <source>
        <dbReference type="Google" id="ProtNLM"/>
    </source>
</evidence>
<reference evidence="1 2" key="1">
    <citation type="submission" date="2018-03" db="EMBL/GenBank/DDBJ databases">
        <title>Genomic Encyclopedia of Archaeal and Bacterial Type Strains, Phase II (KMG-II): from individual species to whole genera.</title>
        <authorList>
            <person name="Goeker M."/>
        </authorList>
    </citation>
    <scope>NUCLEOTIDE SEQUENCE [LARGE SCALE GENOMIC DNA]</scope>
    <source>
        <strain evidence="1 2">DSM 28229</strain>
    </source>
</reference>
<evidence type="ECO:0000313" key="2">
    <source>
        <dbReference type="Proteomes" id="UP000245535"/>
    </source>
</evidence>
<organism evidence="1 2">
    <name type="scientific">Sediminitomix flava</name>
    <dbReference type="NCBI Taxonomy" id="379075"/>
    <lineage>
        <taxon>Bacteria</taxon>
        <taxon>Pseudomonadati</taxon>
        <taxon>Bacteroidota</taxon>
        <taxon>Cytophagia</taxon>
        <taxon>Cytophagales</taxon>
        <taxon>Flammeovirgaceae</taxon>
        <taxon>Sediminitomix</taxon>
    </lineage>
</organism>
<dbReference type="Proteomes" id="UP000245535">
    <property type="component" value="Unassembled WGS sequence"/>
</dbReference>
<sequence>MELNENSSDWRLITSNISSVDSINELYISRFEHQKDIQLEFEDEIQTESGYAFSLNNIEEKGIFQFMKTKISELTPETPYIIDIEVSFATQTLDTLIHSQNDFNVEVNLGYLLYEPNLIEESKTFKQNFELSATNNVGSSTSLGFYNIDKLPYSTPTLHKIKSDDILTIRSDENGEFWLWIGYQSDIKGHQGFFINQLSIFYELAE</sequence>
<accession>A0A315ZAZ2</accession>
<name>A0A315ZAZ2_SEDFL</name>
<evidence type="ECO:0000313" key="1">
    <source>
        <dbReference type="EMBL" id="PWJ41988.1"/>
    </source>
</evidence>
<comment type="caution">
    <text evidence="1">The sequence shown here is derived from an EMBL/GenBank/DDBJ whole genome shotgun (WGS) entry which is preliminary data.</text>
</comment>
<dbReference type="EMBL" id="QGDO01000003">
    <property type="protein sequence ID" value="PWJ41988.1"/>
    <property type="molecule type" value="Genomic_DNA"/>
</dbReference>
<proteinExistence type="predicted"/>
<protein>
    <recommendedName>
        <fullName evidence="3">SH3 domain-containing protein</fullName>
    </recommendedName>
</protein>
<dbReference type="AlphaFoldDB" id="A0A315ZAZ2"/>
<gene>
    <name evidence="1" type="ORF">BC781_103238</name>
</gene>
<dbReference type="RefSeq" id="WP_109618528.1">
    <property type="nucleotide sequence ID" value="NZ_QGDO01000003.1"/>
</dbReference>
<keyword evidence="2" id="KW-1185">Reference proteome</keyword>